<dbReference type="AlphaFoldDB" id="A0AA88S6Y1"/>
<organism evidence="1 2">
    <name type="scientific">Tachysurus vachellii</name>
    <name type="common">Darkbarbel catfish</name>
    <name type="synonym">Pelteobagrus vachellii</name>
    <dbReference type="NCBI Taxonomy" id="175792"/>
    <lineage>
        <taxon>Eukaryota</taxon>
        <taxon>Metazoa</taxon>
        <taxon>Chordata</taxon>
        <taxon>Craniata</taxon>
        <taxon>Vertebrata</taxon>
        <taxon>Euteleostomi</taxon>
        <taxon>Actinopterygii</taxon>
        <taxon>Neopterygii</taxon>
        <taxon>Teleostei</taxon>
        <taxon>Ostariophysi</taxon>
        <taxon>Siluriformes</taxon>
        <taxon>Bagridae</taxon>
        <taxon>Tachysurus</taxon>
    </lineage>
</organism>
<accession>A0AA88S6Y1</accession>
<dbReference type="EMBL" id="JAVHJS010000018">
    <property type="protein sequence ID" value="KAK2829028.1"/>
    <property type="molecule type" value="Genomic_DNA"/>
</dbReference>
<reference evidence="1" key="1">
    <citation type="submission" date="2023-08" db="EMBL/GenBank/DDBJ databases">
        <title>Pelteobagrus vachellii genome.</title>
        <authorList>
            <person name="Liu H."/>
        </authorList>
    </citation>
    <scope>NUCLEOTIDE SEQUENCE</scope>
    <source>
        <strain evidence="1">PRFRI_2022a</strain>
        <tissue evidence="1">Muscle</tissue>
    </source>
</reference>
<gene>
    <name evidence="1" type="ORF">Q7C36_017018</name>
</gene>
<name>A0AA88S6Y1_TACVA</name>
<sequence length="107" mass="12387">MPLVAAVSPSVVYSSKLFRRSHFNRKKTTVRHERAEKRICSSSHVQIKNAAHDSRILFPQRFRLRTFISDVATFVFESRLFSISSLANRVIFPPNKPIKSSSNRKNR</sequence>
<proteinExistence type="predicted"/>
<comment type="caution">
    <text evidence="1">The sequence shown here is derived from an EMBL/GenBank/DDBJ whole genome shotgun (WGS) entry which is preliminary data.</text>
</comment>
<evidence type="ECO:0000313" key="1">
    <source>
        <dbReference type="EMBL" id="KAK2829028.1"/>
    </source>
</evidence>
<keyword evidence="2" id="KW-1185">Reference proteome</keyword>
<evidence type="ECO:0000313" key="2">
    <source>
        <dbReference type="Proteomes" id="UP001187315"/>
    </source>
</evidence>
<dbReference type="Proteomes" id="UP001187315">
    <property type="component" value="Unassembled WGS sequence"/>
</dbReference>
<protein>
    <submittedName>
        <fullName evidence="1">Uncharacterized protein</fullName>
    </submittedName>
</protein>